<organism evidence="1 2">
    <name type="scientific">Clostridium formicaceticum</name>
    <dbReference type="NCBI Taxonomy" id="1497"/>
    <lineage>
        <taxon>Bacteria</taxon>
        <taxon>Bacillati</taxon>
        <taxon>Bacillota</taxon>
        <taxon>Clostridia</taxon>
        <taxon>Eubacteriales</taxon>
        <taxon>Clostridiaceae</taxon>
        <taxon>Clostridium</taxon>
    </lineage>
</organism>
<protein>
    <recommendedName>
        <fullName evidence="3">Transposase IS200-like domain-containing protein</fullName>
    </recommendedName>
</protein>
<gene>
    <name evidence="1" type="ORF">BJL90_17025</name>
</gene>
<accession>A0ABN4T9W6</accession>
<evidence type="ECO:0000313" key="1">
    <source>
        <dbReference type="EMBL" id="AOY77404.1"/>
    </source>
</evidence>
<keyword evidence="2" id="KW-1185">Reference proteome</keyword>
<evidence type="ECO:0000313" key="2">
    <source>
        <dbReference type="Proteomes" id="UP000177894"/>
    </source>
</evidence>
<dbReference type="EMBL" id="CP017603">
    <property type="protein sequence ID" value="AOY77404.1"/>
    <property type="molecule type" value="Genomic_DNA"/>
</dbReference>
<sequence>MFTHFKASLTQKCNTQVGAAFFKYYSRFRYKKANLHWFITNKNVAYNLVWLTGLEPATSRPLVQQYVSNK</sequence>
<dbReference type="Proteomes" id="UP000177894">
    <property type="component" value="Chromosome"/>
</dbReference>
<name>A0ABN4T9W6_9CLOT</name>
<proteinExistence type="predicted"/>
<reference evidence="1 2" key="1">
    <citation type="submission" date="2016-10" db="EMBL/GenBank/DDBJ databases">
        <title>Complete Genome Sequence of Acetogen Clostridium formicoaceticum ATCC 27076.</title>
        <authorList>
            <person name="Bao T."/>
            <person name="Cheng C."/>
            <person name="Zhao J."/>
            <person name="Yang S.-T."/>
            <person name="Wang J."/>
            <person name="Wang M."/>
        </authorList>
    </citation>
    <scope>NUCLEOTIDE SEQUENCE [LARGE SCALE GENOMIC DNA]</scope>
    <source>
        <strain evidence="1 2">ATCC 27076</strain>
    </source>
</reference>
<evidence type="ECO:0008006" key="3">
    <source>
        <dbReference type="Google" id="ProtNLM"/>
    </source>
</evidence>